<sequence>MTLIAAVITKVAQWFAAAHESLTPPIAICPVHLLVVALLIATATAYLALGPKTVYLVDYACFRPRSNFRYTKATFLEHAHLSPLLGDSTTNFIATILERSNMSDQTYVPPALGYIEPYCGLDEARAEAELIVFPVIDDLLAKTGINRDAIGVLITNWSLFCSVPSISDMIVNRYKLRGDLRIVDLSGMACSASLTTVGLASNMLQVMPWGSHVLVVSTEIIGPSYYAGNNRSMLLANILFRMSGAAKLLSTSRSKARFQLRHLTRTITASNNNAYRCVYQEEDEKGNIGIALSRDLMNVAEDALKANIMATGPLVLPASQLLKFLFFYMAKKMLFGWKVGPYIPNFSLAFEHFCIHAGGPAVITSVQHGLNLSNKHVEPSRMTFHQFGNQMSASVWYELAYIEAKGQMKKGNRVLMIGFGAGYECNTAGWKITVARHIPTPEENMCLVIPVMNWDAGTGRWNDVTGQCGPAAYIKVASSDP</sequence>
<dbReference type="UniPathway" id="UPA00094"/>
<dbReference type="GO" id="GO:0006633">
    <property type="term" value="P:fatty acid biosynthetic process"/>
    <property type="evidence" value="ECO:0007669"/>
    <property type="project" value="UniProtKB-UniPathway"/>
</dbReference>
<dbReference type="GO" id="GO:0016747">
    <property type="term" value="F:acyltransferase activity, transferring groups other than amino-acyl groups"/>
    <property type="evidence" value="ECO:0007669"/>
    <property type="project" value="InterPro"/>
</dbReference>
<dbReference type="SUPFAM" id="SSF53901">
    <property type="entry name" value="Thiolase-like"/>
    <property type="match status" value="2"/>
</dbReference>
<feature type="domain" description="FAE" evidence="5">
    <location>
        <begin position="51"/>
        <end position="333"/>
    </location>
</feature>
<comment type="pathway">
    <text evidence="4">Lipid metabolism; fatty acid biosynthesis.</text>
</comment>
<evidence type="ECO:0000259" key="6">
    <source>
        <dbReference type="Pfam" id="PF08541"/>
    </source>
</evidence>
<protein>
    <recommendedName>
        <fullName evidence="4">3-ketoacyl-CoA synthase</fullName>
        <ecNumber evidence="4">2.3.1.-</ecNumber>
    </recommendedName>
</protein>
<dbReference type="GO" id="GO:0016020">
    <property type="term" value="C:membrane"/>
    <property type="evidence" value="ECO:0007669"/>
    <property type="project" value="InterPro"/>
</dbReference>
<name>M8C2M2_AEGTA</name>
<comment type="similarity">
    <text evidence="1 4">Belongs to the thiolase-like superfamily. Chalcone/stilbene synthases family.</text>
</comment>
<evidence type="ECO:0000256" key="4">
    <source>
        <dbReference type="PIRNR" id="PIRNR036417"/>
    </source>
</evidence>
<evidence type="ECO:0000256" key="3">
    <source>
        <dbReference type="ARBA" id="ARBA00023315"/>
    </source>
</evidence>
<dbReference type="InterPro" id="IPR016039">
    <property type="entry name" value="Thiolase-like"/>
</dbReference>
<dbReference type="AlphaFoldDB" id="M8C2M2"/>
<keyword evidence="2 4" id="KW-0808">Transferase</keyword>
<proteinExistence type="inferred from homology"/>
<dbReference type="Pfam" id="PF08541">
    <property type="entry name" value="ACP_syn_III_C"/>
    <property type="match status" value="1"/>
</dbReference>
<dbReference type="CDD" id="cd00831">
    <property type="entry name" value="CHS_like"/>
    <property type="match status" value="1"/>
</dbReference>
<evidence type="ECO:0000256" key="1">
    <source>
        <dbReference type="ARBA" id="ARBA00005531"/>
    </source>
</evidence>
<keyword evidence="3 4" id="KW-0012">Acyltransferase</keyword>
<evidence type="ECO:0000313" key="7">
    <source>
        <dbReference type="EnsemblPlants" id="EMT28499"/>
    </source>
</evidence>
<dbReference type="EnsemblPlants" id="EMT28499">
    <property type="protein sequence ID" value="EMT28499"/>
    <property type="gene ID" value="F775_15082"/>
</dbReference>
<dbReference type="Pfam" id="PF08392">
    <property type="entry name" value="FAE1_CUT1_RppA"/>
    <property type="match status" value="1"/>
</dbReference>
<dbReference type="InterPro" id="IPR013601">
    <property type="entry name" value="FAE1_typ3_polyketide_synth"/>
</dbReference>
<dbReference type="EC" id="2.3.1.-" evidence="4"/>
<accession>M8C2M2</accession>
<organism evidence="7">
    <name type="scientific">Aegilops tauschii</name>
    <name type="common">Tausch's goatgrass</name>
    <name type="synonym">Aegilops squarrosa</name>
    <dbReference type="NCBI Taxonomy" id="37682"/>
    <lineage>
        <taxon>Eukaryota</taxon>
        <taxon>Viridiplantae</taxon>
        <taxon>Streptophyta</taxon>
        <taxon>Embryophyta</taxon>
        <taxon>Tracheophyta</taxon>
        <taxon>Spermatophyta</taxon>
        <taxon>Magnoliopsida</taxon>
        <taxon>Liliopsida</taxon>
        <taxon>Poales</taxon>
        <taxon>Poaceae</taxon>
        <taxon>BOP clade</taxon>
        <taxon>Pooideae</taxon>
        <taxon>Triticodae</taxon>
        <taxon>Triticeae</taxon>
        <taxon>Triticinae</taxon>
        <taxon>Aegilops</taxon>
    </lineage>
</organism>
<dbReference type="PANTHER" id="PTHR31561">
    <property type="entry name" value="3-KETOACYL-COA SYNTHASE"/>
    <property type="match status" value="1"/>
</dbReference>
<dbReference type="InterPro" id="IPR012392">
    <property type="entry name" value="3-ktacl-CoA_syn"/>
</dbReference>
<reference evidence="7" key="1">
    <citation type="submission" date="2015-06" db="UniProtKB">
        <authorList>
            <consortium name="EnsemblPlants"/>
        </authorList>
    </citation>
    <scope>IDENTIFICATION</scope>
</reference>
<feature type="domain" description="Beta-ketoacyl-[acyl-carrier-protein] synthase III C-terminal" evidence="6">
    <location>
        <begin position="351"/>
        <end position="430"/>
    </location>
</feature>
<evidence type="ECO:0000256" key="2">
    <source>
        <dbReference type="ARBA" id="ARBA00022679"/>
    </source>
</evidence>
<dbReference type="PIRSF" id="PIRSF036417">
    <property type="entry name" value="3-ktacl-CoA_syn"/>
    <property type="match status" value="1"/>
</dbReference>
<dbReference type="Gene3D" id="3.40.47.10">
    <property type="match status" value="1"/>
</dbReference>
<dbReference type="InterPro" id="IPR013747">
    <property type="entry name" value="ACP_syn_III_C"/>
</dbReference>
<evidence type="ECO:0000259" key="5">
    <source>
        <dbReference type="Pfam" id="PF08392"/>
    </source>
</evidence>